<keyword evidence="3" id="KW-0547">Nucleotide-binding</keyword>
<dbReference type="EMBL" id="DF142989">
    <property type="protein sequence ID" value="GAA28328.2"/>
    <property type="molecule type" value="Genomic_DNA"/>
</dbReference>
<dbReference type="InterPro" id="IPR000629">
    <property type="entry name" value="RNA-helicase_DEAD-box_CS"/>
</dbReference>
<keyword evidence="1 3" id="KW-0378">Hydrolase</keyword>
<comment type="similarity">
    <text evidence="3">Belongs to the DEAD box helicase family.</text>
</comment>
<dbReference type="GO" id="GO:0016787">
    <property type="term" value="F:hydrolase activity"/>
    <property type="evidence" value="ECO:0007669"/>
    <property type="project" value="UniProtKB-KW"/>
</dbReference>
<dbReference type="InterPro" id="IPR011545">
    <property type="entry name" value="DEAD/DEAH_box_helicase_dom"/>
</dbReference>
<evidence type="ECO:0000256" key="3">
    <source>
        <dbReference type="RuleBase" id="RU000492"/>
    </source>
</evidence>
<keyword evidence="6" id="KW-1185">Reference proteome</keyword>
<gene>
    <name evidence="5" type="ORF">CLF_103662</name>
</gene>
<dbReference type="Pfam" id="PF00270">
    <property type="entry name" value="DEAD"/>
    <property type="match status" value="1"/>
</dbReference>
<accession>H2KQC9</accession>
<dbReference type="GO" id="GO:0004386">
    <property type="term" value="F:helicase activity"/>
    <property type="evidence" value="ECO:0007669"/>
    <property type="project" value="UniProtKB-KW"/>
</dbReference>
<protein>
    <submittedName>
        <fullName evidence="5">ATP-dependent RNA helicase</fullName>
    </submittedName>
</protein>
<dbReference type="PROSITE" id="PS00039">
    <property type="entry name" value="DEAD_ATP_HELICASE"/>
    <property type="match status" value="1"/>
</dbReference>
<sequence>MEDVYIYSRGFRNDATACLLPFQLNMSYTCDQDSGEVDRKFSSLNISKDHADQSAAFQIYVPSHLRNRGAMSKMVHTAHLPVIITRDCDTLGALEVTFIAAGVTAVPSATADRLLIGDKMKTGGLISTEDSTTPERLEQELVKKISTGINCDQYDNIPVSATGPDFNDEASAVSSFSDLAPYRIIRSNVELAQYNRPTPVQKHAINIIASGRDLMTCAQSGSGKTAAFLIPILNRMIEEGPGDSLSAALETNSWKQLPVGLILAPTRELASQIFDDAIKSAYRPCIRPCVLYGGANMRTQLIEVSKGCNLLVAASGRLTDVIERERVGLDHCRVLVFDEADRMLDMGFELQIRRIVEQDNLPPSGTRQTLMFSATFPHEMQVFAKDFPSRHLFLTVN</sequence>
<evidence type="ECO:0000256" key="2">
    <source>
        <dbReference type="ARBA" id="ARBA00022806"/>
    </source>
</evidence>
<evidence type="ECO:0000256" key="1">
    <source>
        <dbReference type="ARBA" id="ARBA00022801"/>
    </source>
</evidence>
<dbReference type="InterPro" id="IPR027417">
    <property type="entry name" value="P-loop_NTPase"/>
</dbReference>
<dbReference type="Gene3D" id="3.40.50.300">
    <property type="entry name" value="P-loop containing nucleotide triphosphate hydrolases"/>
    <property type="match status" value="1"/>
</dbReference>
<evidence type="ECO:0000313" key="6">
    <source>
        <dbReference type="Proteomes" id="UP000008909"/>
    </source>
</evidence>
<dbReference type="PANTHER" id="PTHR47958">
    <property type="entry name" value="ATP-DEPENDENT RNA HELICASE DBP3"/>
    <property type="match status" value="1"/>
</dbReference>
<proteinExistence type="inferred from homology"/>
<dbReference type="PROSITE" id="PS51192">
    <property type="entry name" value="HELICASE_ATP_BIND_1"/>
    <property type="match status" value="1"/>
</dbReference>
<reference key="2">
    <citation type="submission" date="2011-10" db="EMBL/GenBank/DDBJ databases">
        <title>The genome and transcriptome sequence of Clonorchis sinensis provide insights into the carcinogenic liver fluke.</title>
        <authorList>
            <person name="Wang X."/>
            <person name="Huang Y."/>
            <person name="Chen W."/>
            <person name="Liu H."/>
            <person name="Guo L."/>
            <person name="Chen Y."/>
            <person name="Luo F."/>
            <person name="Zhou W."/>
            <person name="Sun J."/>
            <person name="Mao Q."/>
            <person name="Liang P."/>
            <person name="Zhou C."/>
            <person name="Tian Y."/>
            <person name="Men J."/>
            <person name="Lv X."/>
            <person name="Huang L."/>
            <person name="Zhou J."/>
            <person name="Hu Y."/>
            <person name="Li R."/>
            <person name="Zhang F."/>
            <person name="Lei H."/>
            <person name="Li X."/>
            <person name="Hu X."/>
            <person name="Liang C."/>
            <person name="Xu J."/>
            <person name="Wu Z."/>
            <person name="Yu X."/>
        </authorList>
    </citation>
    <scope>NUCLEOTIDE SEQUENCE</scope>
    <source>
        <strain>Henan</strain>
    </source>
</reference>
<keyword evidence="3" id="KW-0067">ATP-binding</keyword>
<feature type="domain" description="Helicase ATP-binding" evidence="4">
    <location>
        <begin position="205"/>
        <end position="394"/>
    </location>
</feature>
<dbReference type="Proteomes" id="UP000008909">
    <property type="component" value="Unassembled WGS sequence"/>
</dbReference>
<keyword evidence="2 3" id="KW-0347">Helicase</keyword>
<dbReference type="SMART" id="SM00487">
    <property type="entry name" value="DEXDc"/>
    <property type="match status" value="1"/>
</dbReference>
<evidence type="ECO:0000313" key="5">
    <source>
        <dbReference type="EMBL" id="GAA28328.2"/>
    </source>
</evidence>
<dbReference type="InterPro" id="IPR014001">
    <property type="entry name" value="Helicase_ATP-bd"/>
</dbReference>
<evidence type="ECO:0000259" key="4">
    <source>
        <dbReference type="PROSITE" id="PS51192"/>
    </source>
</evidence>
<name>H2KQC9_CLOSI</name>
<dbReference type="GO" id="GO:0003676">
    <property type="term" value="F:nucleic acid binding"/>
    <property type="evidence" value="ECO:0007669"/>
    <property type="project" value="InterPro"/>
</dbReference>
<organism evidence="5 6">
    <name type="scientific">Clonorchis sinensis</name>
    <name type="common">Chinese liver fluke</name>
    <dbReference type="NCBI Taxonomy" id="79923"/>
    <lineage>
        <taxon>Eukaryota</taxon>
        <taxon>Metazoa</taxon>
        <taxon>Spiralia</taxon>
        <taxon>Lophotrochozoa</taxon>
        <taxon>Platyhelminthes</taxon>
        <taxon>Trematoda</taxon>
        <taxon>Digenea</taxon>
        <taxon>Opisthorchiida</taxon>
        <taxon>Opisthorchiata</taxon>
        <taxon>Opisthorchiidae</taxon>
        <taxon>Clonorchis</taxon>
    </lineage>
</organism>
<dbReference type="SUPFAM" id="SSF52540">
    <property type="entry name" value="P-loop containing nucleoside triphosphate hydrolases"/>
    <property type="match status" value="1"/>
</dbReference>
<dbReference type="GO" id="GO:0005524">
    <property type="term" value="F:ATP binding"/>
    <property type="evidence" value="ECO:0007669"/>
    <property type="project" value="UniProtKB-KW"/>
</dbReference>
<reference evidence="5" key="1">
    <citation type="journal article" date="2011" name="Genome Biol.">
        <title>The draft genome of the carcinogenic human liver fluke Clonorchis sinensis.</title>
        <authorList>
            <person name="Wang X."/>
            <person name="Chen W."/>
            <person name="Huang Y."/>
            <person name="Sun J."/>
            <person name="Men J."/>
            <person name="Liu H."/>
            <person name="Luo F."/>
            <person name="Guo L."/>
            <person name="Lv X."/>
            <person name="Deng C."/>
            <person name="Zhou C."/>
            <person name="Fan Y."/>
            <person name="Li X."/>
            <person name="Huang L."/>
            <person name="Hu Y."/>
            <person name="Liang C."/>
            <person name="Hu X."/>
            <person name="Xu J."/>
            <person name="Yu X."/>
        </authorList>
    </citation>
    <scope>NUCLEOTIDE SEQUENCE [LARGE SCALE GENOMIC DNA]</scope>
    <source>
        <strain evidence="5">Henan</strain>
    </source>
</reference>
<dbReference type="AlphaFoldDB" id="H2KQC9"/>